<dbReference type="PANTHER" id="PTHR13236">
    <property type="entry name" value="DYNEIN 2 LIGHT INTERMEDIATE CHAIN, ISOFORM 2"/>
    <property type="match status" value="1"/>
</dbReference>
<accession>A0AAU9JVY7</accession>
<dbReference type="Pfam" id="PF05783">
    <property type="entry name" value="DLIC"/>
    <property type="match status" value="2"/>
</dbReference>
<keyword evidence="6" id="KW-0217">Developmental protein</keyword>
<comment type="subcellular location">
    <subcellularLocation>
        <location evidence="3">Cytoplasm</location>
        <location evidence="3">Cytoskeleton</location>
        <location evidence="3">Cilium axoneme</location>
    </subcellularLocation>
    <subcellularLocation>
        <location evidence="1">Cytoplasm</location>
        <location evidence="1">Cytoskeleton</location>
        <location evidence="1">Cilium basal body</location>
    </subcellularLocation>
    <subcellularLocation>
        <location evidence="2">Cytoplasm</location>
        <location evidence="2">Cytoskeleton</location>
        <location evidence="2">Microtubule organizing center</location>
        <location evidence="2">Centrosome</location>
    </subcellularLocation>
</comment>
<sequence length="289" mass="32865">MIPDIWALSEQTASQESTPSERTIFVLGERKSGKSTLVNNFISQSSNTEEPRPTVALEYSYARAPLGINSTRDLGYIYELGGGRLLANLVSVPMTAETLSELMIVIVIDLSHPYKVIDSLLYWLQVVRNRINEILSHLPPKEAQKYQKRIAKKWNKHEDSARLEPIPVPVYVAATKYDVFCDQESENRKWMARALRYFCHKNGISLFYWSARDQKLVGALRMVLSYHLFGSPIRKQSQKDHAQAILVSSGEDSFQSIGPPPNVSKGSHGNQDEEWMRAIQQSFPKPNRK</sequence>
<dbReference type="InterPro" id="IPR040045">
    <property type="entry name" value="DYNC2LI1"/>
</dbReference>
<dbReference type="GO" id="GO:0036064">
    <property type="term" value="C:ciliary basal body"/>
    <property type="evidence" value="ECO:0007669"/>
    <property type="project" value="TreeGrafter"/>
</dbReference>
<evidence type="ECO:0000256" key="15">
    <source>
        <dbReference type="SAM" id="MobiDB-lite"/>
    </source>
</evidence>
<evidence type="ECO:0000256" key="7">
    <source>
        <dbReference type="ARBA" id="ARBA00022490"/>
    </source>
</evidence>
<comment type="caution">
    <text evidence="16">The sequence shown here is derived from an EMBL/GenBank/DDBJ whole genome shotgun (WGS) entry which is preliminary data.</text>
</comment>
<dbReference type="Gene3D" id="3.40.50.300">
    <property type="entry name" value="P-loop containing nucleotide triphosphate hydrolases"/>
    <property type="match status" value="1"/>
</dbReference>
<keyword evidence="9" id="KW-0970">Cilium biogenesis/degradation</keyword>
<dbReference type="EMBL" id="CAJZBQ010000039">
    <property type="protein sequence ID" value="CAG9325893.1"/>
    <property type="molecule type" value="Genomic_DNA"/>
</dbReference>
<evidence type="ECO:0000256" key="13">
    <source>
        <dbReference type="ARBA" id="ARBA00023212"/>
    </source>
</evidence>
<keyword evidence="14" id="KW-0966">Cell projection</keyword>
<dbReference type="GO" id="GO:0005813">
    <property type="term" value="C:centrosome"/>
    <property type="evidence" value="ECO:0007669"/>
    <property type="project" value="UniProtKB-SubCell"/>
</dbReference>
<dbReference type="AlphaFoldDB" id="A0AAU9JVY7"/>
<keyword evidence="12" id="KW-0505">Motor protein</keyword>
<dbReference type="GO" id="GO:0035735">
    <property type="term" value="P:intraciliary transport involved in cilium assembly"/>
    <property type="evidence" value="ECO:0007669"/>
    <property type="project" value="InterPro"/>
</dbReference>
<evidence type="ECO:0000256" key="10">
    <source>
        <dbReference type="ARBA" id="ARBA00023017"/>
    </source>
</evidence>
<evidence type="ECO:0000256" key="12">
    <source>
        <dbReference type="ARBA" id="ARBA00023175"/>
    </source>
</evidence>
<evidence type="ECO:0000256" key="1">
    <source>
        <dbReference type="ARBA" id="ARBA00004120"/>
    </source>
</evidence>
<proteinExistence type="inferred from homology"/>
<name>A0AAU9JVY7_9CILI</name>
<dbReference type="InterPro" id="IPR027417">
    <property type="entry name" value="P-loop_NTPase"/>
</dbReference>
<evidence type="ECO:0000256" key="4">
    <source>
        <dbReference type="ARBA" id="ARBA00006831"/>
    </source>
</evidence>
<dbReference type="GO" id="GO:0035721">
    <property type="term" value="P:intraciliary retrograde transport"/>
    <property type="evidence" value="ECO:0007669"/>
    <property type="project" value="InterPro"/>
</dbReference>
<dbReference type="GO" id="GO:0005930">
    <property type="term" value="C:axoneme"/>
    <property type="evidence" value="ECO:0007669"/>
    <property type="project" value="UniProtKB-SubCell"/>
</dbReference>
<evidence type="ECO:0000313" key="17">
    <source>
        <dbReference type="Proteomes" id="UP001162131"/>
    </source>
</evidence>
<organism evidence="16 17">
    <name type="scientific">Blepharisma stoltei</name>
    <dbReference type="NCBI Taxonomy" id="1481888"/>
    <lineage>
        <taxon>Eukaryota</taxon>
        <taxon>Sar</taxon>
        <taxon>Alveolata</taxon>
        <taxon>Ciliophora</taxon>
        <taxon>Postciliodesmatophora</taxon>
        <taxon>Heterotrichea</taxon>
        <taxon>Heterotrichida</taxon>
        <taxon>Blepharismidae</taxon>
        <taxon>Blepharisma</taxon>
    </lineage>
</organism>
<evidence type="ECO:0000256" key="11">
    <source>
        <dbReference type="ARBA" id="ARBA00023069"/>
    </source>
</evidence>
<dbReference type="GO" id="GO:0045504">
    <property type="term" value="F:dynein heavy chain binding"/>
    <property type="evidence" value="ECO:0007669"/>
    <property type="project" value="TreeGrafter"/>
</dbReference>
<evidence type="ECO:0000256" key="2">
    <source>
        <dbReference type="ARBA" id="ARBA00004300"/>
    </source>
</evidence>
<evidence type="ECO:0000256" key="3">
    <source>
        <dbReference type="ARBA" id="ARBA00004430"/>
    </source>
</evidence>
<keyword evidence="17" id="KW-1185">Reference proteome</keyword>
<evidence type="ECO:0000256" key="9">
    <source>
        <dbReference type="ARBA" id="ARBA00022794"/>
    </source>
</evidence>
<feature type="region of interest" description="Disordered" evidence="15">
    <location>
        <begin position="249"/>
        <end position="274"/>
    </location>
</feature>
<keyword evidence="7" id="KW-0963">Cytoplasm</keyword>
<keyword evidence="8" id="KW-0493">Microtubule</keyword>
<evidence type="ECO:0000256" key="6">
    <source>
        <dbReference type="ARBA" id="ARBA00022473"/>
    </source>
</evidence>
<comment type="similarity">
    <text evidence="4">Belongs to the dynein light intermediate chain family.</text>
</comment>
<reference evidence="16" key="1">
    <citation type="submission" date="2021-09" db="EMBL/GenBank/DDBJ databases">
        <authorList>
            <consortium name="AG Swart"/>
            <person name="Singh M."/>
            <person name="Singh A."/>
            <person name="Seah K."/>
            <person name="Emmerich C."/>
        </authorList>
    </citation>
    <scope>NUCLEOTIDE SEQUENCE</scope>
    <source>
        <strain evidence="16">ATCC30299</strain>
    </source>
</reference>
<evidence type="ECO:0000256" key="8">
    <source>
        <dbReference type="ARBA" id="ARBA00022701"/>
    </source>
</evidence>
<evidence type="ECO:0000256" key="14">
    <source>
        <dbReference type="ARBA" id="ARBA00023273"/>
    </source>
</evidence>
<gene>
    <name evidence="16" type="ORF">BSTOLATCC_MIC39676</name>
</gene>
<dbReference type="GO" id="GO:0005868">
    <property type="term" value="C:cytoplasmic dynein complex"/>
    <property type="evidence" value="ECO:0007669"/>
    <property type="project" value="InterPro"/>
</dbReference>
<keyword evidence="11" id="KW-0969">Cilium</keyword>
<dbReference type="GO" id="GO:0005874">
    <property type="term" value="C:microtubule"/>
    <property type="evidence" value="ECO:0007669"/>
    <property type="project" value="UniProtKB-KW"/>
</dbReference>
<dbReference type="InterPro" id="IPR022780">
    <property type="entry name" value="Dynein_light_int_chain"/>
</dbReference>
<evidence type="ECO:0000313" key="16">
    <source>
        <dbReference type="EMBL" id="CAG9325893.1"/>
    </source>
</evidence>
<keyword evidence="13" id="KW-0206">Cytoskeleton</keyword>
<keyword evidence="10" id="KW-0243">Dynein</keyword>
<protein>
    <recommendedName>
        <fullName evidence="5">Cytoplasmic dynein 2 light intermediate chain 1</fullName>
    </recommendedName>
</protein>
<dbReference type="PANTHER" id="PTHR13236:SF0">
    <property type="entry name" value="CYTOPLASMIC DYNEIN 2 LIGHT INTERMEDIATE CHAIN 1"/>
    <property type="match status" value="1"/>
</dbReference>
<dbReference type="Proteomes" id="UP001162131">
    <property type="component" value="Unassembled WGS sequence"/>
</dbReference>
<dbReference type="SUPFAM" id="SSF52540">
    <property type="entry name" value="P-loop containing nucleoside triphosphate hydrolases"/>
    <property type="match status" value="1"/>
</dbReference>
<evidence type="ECO:0000256" key="5">
    <source>
        <dbReference type="ARBA" id="ARBA00018863"/>
    </source>
</evidence>